<reference evidence="5 6" key="1">
    <citation type="submission" date="2025-04" db="UniProtKB">
        <authorList>
            <consortium name="RefSeq"/>
        </authorList>
    </citation>
    <scope>IDENTIFICATION</scope>
    <source>
        <tissue evidence="5 6">Entire body</tissue>
    </source>
</reference>
<dbReference type="PROSITE" id="PS50137">
    <property type="entry name" value="DS_RBD"/>
    <property type="match status" value="2"/>
</dbReference>
<dbReference type="GO" id="GO:0016301">
    <property type="term" value="F:kinase activity"/>
    <property type="evidence" value="ECO:0007669"/>
    <property type="project" value="UniProtKB-KW"/>
</dbReference>
<evidence type="ECO:0000313" key="5">
    <source>
        <dbReference type="RefSeq" id="XP_018330227.1"/>
    </source>
</evidence>
<dbReference type="GO" id="GO:0070578">
    <property type="term" value="C:RISC-loading complex"/>
    <property type="evidence" value="ECO:0007669"/>
    <property type="project" value="TreeGrafter"/>
</dbReference>
<keyword evidence="5" id="KW-0808">Transferase</keyword>
<evidence type="ECO:0000256" key="2">
    <source>
        <dbReference type="PROSITE-ProRule" id="PRU00266"/>
    </source>
</evidence>
<dbReference type="Pfam" id="PF00035">
    <property type="entry name" value="dsrm"/>
    <property type="match status" value="2"/>
</dbReference>
<dbReference type="GO" id="GO:0003725">
    <property type="term" value="F:double-stranded RNA binding"/>
    <property type="evidence" value="ECO:0007669"/>
    <property type="project" value="TreeGrafter"/>
</dbReference>
<protein>
    <submittedName>
        <fullName evidence="5 6">Interferon-inducible double-stranded RNA-dependent protein kinase activator A homolog A</fullName>
    </submittedName>
</protein>
<dbReference type="PANTHER" id="PTHR46205:SF3">
    <property type="entry name" value="LOQUACIOUS, ISOFORM B"/>
    <property type="match status" value="1"/>
</dbReference>
<dbReference type="GO" id="GO:0005634">
    <property type="term" value="C:nucleus"/>
    <property type="evidence" value="ECO:0007669"/>
    <property type="project" value="TreeGrafter"/>
</dbReference>
<dbReference type="InterPro" id="IPR014720">
    <property type="entry name" value="dsRBD_dom"/>
</dbReference>
<organism evidence="4 5">
    <name type="scientific">Agrilus planipennis</name>
    <name type="common">Emerald ash borer</name>
    <name type="synonym">Agrilus marcopoli</name>
    <dbReference type="NCBI Taxonomy" id="224129"/>
    <lineage>
        <taxon>Eukaryota</taxon>
        <taxon>Metazoa</taxon>
        <taxon>Ecdysozoa</taxon>
        <taxon>Arthropoda</taxon>
        <taxon>Hexapoda</taxon>
        <taxon>Insecta</taxon>
        <taxon>Pterygota</taxon>
        <taxon>Neoptera</taxon>
        <taxon>Endopterygota</taxon>
        <taxon>Coleoptera</taxon>
        <taxon>Polyphaga</taxon>
        <taxon>Elateriformia</taxon>
        <taxon>Buprestoidea</taxon>
        <taxon>Buprestidae</taxon>
        <taxon>Agrilinae</taxon>
        <taxon>Agrilus</taxon>
    </lineage>
</organism>
<dbReference type="GO" id="GO:0005737">
    <property type="term" value="C:cytoplasm"/>
    <property type="evidence" value="ECO:0007669"/>
    <property type="project" value="TreeGrafter"/>
</dbReference>
<dbReference type="Proteomes" id="UP000192223">
    <property type="component" value="Unplaced"/>
</dbReference>
<evidence type="ECO:0000256" key="1">
    <source>
        <dbReference type="ARBA" id="ARBA00022884"/>
    </source>
</evidence>
<dbReference type="KEGG" id="apln:108740414"/>
<dbReference type="RefSeq" id="XP_025831307.1">
    <property type="nucleotide sequence ID" value="XM_025975522.1"/>
</dbReference>
<dbReference type="PANTHER" id="PTHR46205">
    <property type="entry name" value="LOQUACIOUS, ISOFORM B"/>
    <property type="match status" value="1"/>
</dbReference>
<dbReference type="Gene3D" id="3.30.160.20">
    <property type="match status" value="2"/>
</dbReference>
<dbReference type="SMART" id="SM00358">
    <property type="entry name" value="DSRM"/>
    <property type="match status" value="2"/>
</dbReference>
<dbReference type="GO" id="GO:0035197">
    <property type="term" value="F:siRNA binding"/>
    <property type="evidence" value="ECO:0007669"/>
    <property type="project" value="TreeGrafter"/>
</dbReference>
<dbReference type="SUPFAM" id="SSF54768">
    <property type="entry name" value="dsRNA-binding domain-like"/>
    <property type="match status" value="2"/>
</dbReference>
<accession>A0A1W4XBN2</accession>
<feature type="domain" description="DRBM" evidence="3">
    <location>
        <begin position="6"/>
        <end position="72"/>
    </location>
</feature>
<evidence type="ECO:0000313" key="4">
    <source>
        <dbReference type="Proteomes" id="UP000192223"/>
    </source>
</evidence>
<name>A0A1W4XBN2_AGRPL</name>
<dbReference type="KEGG" id="apln:112904726"/>
<dbReference type="STRING" id="224129.A0A1W4XBN2"/>
<dbReference type="InterPro" id="IPR051247">
    <property type="entry name" value="RLC_Component"/>
</dbReference>
<sequence>MVVQKTPVSILQELMQRNQKPIPTYSSSDVANVNGDFTCSLSVDGIQTVGYGKTKKEAKHNSAKNAVDILQHKYSNNLIKTTDVIIAPKAVQFTTSPMVNYVGALNEFCSKKSISYPEYNEKGFDGQDFNITCSLNDIIALGKGTTKKVAKQEAARVVLERVKLSNKFPMAEMQKFVCDEASTKIITEMYKELTIMEKKFVPPELNISTELDFSMCNLKQLQDVGVLPLEQEDYPPTEKSEEKLRNMGIDDYSVSVFVREPLMLVFKAKEVIPATFTLIQDGATYTETKRILLATAVKFIYILKSQ</sequence>
<evidence type="ECO:0000313" key="6">
    <source>
        <dbReference type="RefSeq" id="XP_025831307.1"/>
    </source>
</evidence>
<dbReference type="GeneID" id="108740414"/>
<dbReference type="AlphaFoldDB" id="A0A1W4XBN2"/>
<dbReference type="CDD" id="cd00048">
    <property type="entry name" value="DSRM_SF"/>
    <property type="match status" value="2"/>
</dbReference>
<keyword evidence="1 2" id="KW-0694">RNA-binding</keyword>
<feature type="domain" description="DRBM" evidence="3">
    <location>
        <begin position="100"/>
        <end position="164"/>
    </location>
</feature>
<gene>
    <name evidence="5" type="primary">LOC108740414</name>
    <name evidence="6" type="synonym">LOC112904726</name>
</gene>
<evidence type="ECO:0000259" key="3">
    <source>
        <dbReference type="PROSITE" id="PS50137"/>
    </source>
</evidence>
<keyword evidence="5" id="KW-0418">Kinase</keyword>
<dbReference type="OrthoDB" id="6780167at2759"/>
<dbReference type="GO" id="GO:0030422">
    <property type="term" value="P:siRNA processing"/>
    <property type="evidence" value="ECO:0007669"/>
    <property type="project" value="TreeGrafter"/>
</dbReference>
<dbReference type="GO" id="GO:0070920">
    <property type="term" value="P:regulation of regulatory ncRNA processing"/>
    <property type="evidence" value="ECO:0007669"/>
    <property type="project" value="TreeGrafter"/>
</dbReference>
<dbReference type="RefSeq" id="XP_018330227.1">
    <property type="nucleotide sequence ID" value="XM_018474725.1"/>
</dbReference>
<keyword evidence="4" id="KW-1185">Reference proteome</keyword>
<proteinExistence type="predicted"/>
<dbReference type="GO" id="GO:0016442">
    <property type="term" value="C:RISC complex"/>
    <property type="evidence" value="ECO:0007669"/>
    <property type="project" value="TreeGrafter"/>
</dbReference>